<accession>A0AAW2WZL3</accession>
<comment type="caution">
    <text evidence="1">The sequence shown here is derived from an EMBL/GenBank/DDBJ whole genome shotgun (WGS) entry which is preliminary data.</text>
</comment>
<dbReference type="AlphaFoldDB" id="A0AAW2WZL3"/>
<dbReference type="EMBL" id="JACGWN010000006">
    <property type="protein sequence ID" value="KAL0446399.1"/>
    <property type="molecule type" value="Genomic_DNA"/>
</dbReference>
<protein>
    <submittedName>
        <fullName evidence="1">Uncharacterized protein</fullName>
    </submittedName>
</protein>
<sequence length="131" mass="13945">MNAKIVGRLRALREATPQAGTIAPRVDAAATPSQAEGSSALPIQGPIVVVSGDTATQDPPISGSRVPPATVRWWLRMILGPVTLRNARGNISPKVAALATPNRPGRAKTLSPILKNEKPKRPRLVLKRKKI</sequence>
<organism evidence="1">
    <name type="scientific">Sesamum latifolium</name>
    <dbReference type="NCBI Taxonomy" id="2727402"/>
    <lineage>
        <taxon>Eukaryota</taxon>
        <taxon>Viridiplantae</taxon>
        <taxon>Streptophyta</taxon>
        <taxon>Embryophyta</taxon>
        <taxon>Tracheophyta</taxon>
        <taxon>Spermatophyta</taxon>
        <taxon>Magnoliopsida</taxon>
        <taxon>eudicotyledons</taxon>
        <taxon>Gunneridae</taxon>
        <taxon>Pentapetalae</taxon>
        <taxon>asterids</taxon>
        <taxon>lamiids</taxon>
        <taxon>Lamiales</taxon>
        <taxon>Pedaliaceae</taxon>
        <taxon>Sesamum</taxon>
    </lineage>
</organism>
<name>A0AAW2WZL3_9LAMI</name>
<evidence type="ECO:0000313" key="1">
    <source>
        <dbReference type="EMBL" id="KAL0446399.1"/>
    </source>
</evidence>
<reference evidence="1" key="1">
    <citation type="submission" date="2020-06" db="EMBL/GenBank/DDBJ databases">
        <authorList>
            <person name="Li T."/>
            <person name="Hu X."/>
            <person name="Zhang T."/>
            <person name="Song X."/>
            <person name="Zhang H."/>
            <person name="Dai N."/>
            <person name="Sheng W."/>
            <person name="Hou X."/>
            <person name="Wei L."/>
        </authorList>
    </citation>
    <scope>NUCLEOTIDE SEQUENCE</scope>
    <source>
        <strain evidence="1">KEN1</strain>
        <tissue evidence="1">Leaf</tissue>
    </source>
</reference>
<gene>
    <name evidence="1" type="ORF">Slati_1767800</name>
</gene>
<reference evidence="1" key="2">
    <citation type="journal article" date="2024" name="Plant">
        <title>Genomic evolution and insights into agronomic trait innovations of Sesamum species.</title>
        <authorList>
            <person name="Miao H."/>
            <person name="Wang L."/>
            <person name="Qu L."/>
            <person name="Liu H."/>
            <person name="Sun Y."/>
            <person name="Le M."/>
            <person name="Wang Q."/>
            <person name="Wei S."/>
            <person name="Zheng Y."/>
            <person name="Lin W."/>
            <person name="Duan Y."/>
            <person name="Cao H."/>
            <person name="Xiong S."/>
            <person name="Wang X."/>
            <person name="Wei L."/>
            <person name="Li C."/>
            <person name="Ma Q."/>
            <person name="Ju M."/>
            <person name="Zhao R."/>
            <person name="Li G."/>
            <person name="Mu C."/>
            <person name="Tian Q."/>
            <person name="Mei H."/>
            <person name="Zhang T."/>
            <person name="Gao T."/>
            <person name="Zhang H."/>
        </authorList>
    </citation>
    <scope>NUCLEOTIDE SEQUENCE</scope>
    <source>
        <strain evidence="1">KEN1</strain>
    </source>
</reference>
<proteinExistence type="predicted"/>